<dbReference type="Gene3D" id="3.30.70.1290">
    <property type="entry name" value="Transposase IS200-like"/>
    <property type="match status" value="1"/>
</dbReference>
<evidence type="ECO:0000313" key="2">
    <source>
        <dbReference type="EMBL" id="MFD2522967.1"/>
    </source>
</evidence>
<proteinExistence type="predicted"/>
<reference evidence="3" key="1">
    <citation type="journal article" date="2019" name="Int. J. Syst. Evol. Microbiol.">
        <title>The Global Catalogue of Microorganisms (GCM) 10K type strain sequencing project: providing services to taxonomists for standard genome sequencing and annotation.</title>
        <authorList>
            <consortium name="The Broad Institute Genomics Platform"/>
            <consortium name="The Broad Institute Genome Sequencing Center for Infectious Disease"/>
            <person name="Wu L."/>
            <person name="Ma J."/>
        </authorList>
    </citation>
    <scope>NUCLEOTIDE SEQUENCE [LARGE SCALE GENOMIC DNA]</scope>
    <source>
        <strain evidence="3">KCTC 52344</strain>
    </source>
</reference>
<dbReference type="SUPFAM" id="SSF143422">
    <property type="entry name" value="Transposase IS200-like"/>
    <property type="match status" value="1"/>
</dbReference>
<organism evidence="2 3">
    <name type="scientific">Emticicia soli</name>
    <dbReference type="NCBI Taxonomy" id="2027878"/>
    <lineage>
        <taxon>Bacteria</taxon>
        <taxon>Pseudomonadati</taxon>
        <taxon>Bacteroidota</taxon>
        <taxon>Cytophagia</taxon>
        <taxon>Cytophagales</taxon>
        <taxon>Leadbetterellaceae</taxon>
        <taxon>Emticicia</taxon>
    </lineage>
</organism>
<dbReference type="PANTHER" id="PTHR36966">
    <property type="entry name" value="REP-ASSOCIATED TYROSINE TRANSPOSASE"/>
    <property type="match status" value="1"/>
</dbReference>
<dbReference type="SMART" id="SM01321">
    <property type="entry name" value="Y1_Tnp"/>
    <property type="match status" value="1"/>
</dbReference>
<dbReference type="Proteomes" id="UP001597510">
    <property type="component" value="Unassembled WGS sequence"/>
</dbReference>
<dbReference type="PANTHER" id="PTHR36966:SF1">
    <property type="entry name" value="REP-ASSOCIATED TYROSINE TRANSPOSASE"/>
    <property type="match status" value="1"/>
</dbReference>
<accession>A0ABW5JA98</accession>
<feature type="domain" description="Transposase IS200-like" evidence="1">
    <location>
        <begin position="22"/>
        <end position="164"/>
    </location>
</feature>
<dbReference type="InterPro" id="IPR052715">
    <property type="entry name" value="RAYT_transposase"/>
</dbReference>
<comment type="caution">
    <text evidence="2">The sequence shown here is derived from an EMBL/GenBank/DDBJ whole genome shotgun (WGS) entry which is preliminary data.</text>
</comment>
<dbReference type="InterPro" id="IPR002686">
    <property type="entry name" value="Transposase_17"/>
</dbReference>
<dbReference type="InterPro" id="IPR036515">
    <property type="entry name" value="Transposase_17_sf"/>
</dbReference>
<name>A0ABW5JA98_9BACT</name>
<dbReference type="EMBL" id="JBHULC010000027">
    <property type="protein sequence ID" value="MFD2522967.1"/>
    <property type="molecule type" value="Genomic_DNA"/>
</dbReference>
<sequence>MAELFKNKYRIPSVRLQSWNYANEGFYFVTICTKDKACYFGNIQEATLNPTEIARFAHQEWFKTTELRLDMNIELAEFVIMPNHIHGIIIIGRNEFNKANHNDFKSQFNSPAKNLSSIIRGYKIAVTTYARKNNIEFDWQSRFHEHIIRSEDDYLKIASYIINNPSNWGNDQLYES</sequence>
<evidence type="ECO:0000259" key="1">
    <source>
        <dbReference type="SMART" id="SM01321"/>
    </source>
</evidence>
<gene>
    <name evidence="2" type="ORF">ACFSR2_18875</name>
</gene>
<protein>
    <submittedName>
        <fullName evidence="2">Transposase</fullName>
    </submittedName>
</protein>
<keyword evidence="3" id="KW-1185">Reference proteome</keyword>
<evidence type="ECO:0000313" key="3">
    <source>
        <dbReference type="Proteomes" id="UP001597510"/>
    </source>
</evidence>
<dbReference type="RefSeq" id="WP_340240641.1">
    <property type="nucleotide sequence ID" value="NZ_JBBEWC010000023.1"/>
</dbReference>